<sequence>MQNQKNQKSLVAKVLVLFAAVALMFVGVQVFADDKLDLNTLECKDALELTAADAADAEKVVKQWKVQNTSLNAKVTKDSVKVAVADNNKVTVTPADGDAGKALSGSKILNLVGVCELNKLTLGTEKKLTLTVKDGKVDAEAGLKALKEAGAKVPATVNKDDVTFTVGKDDNANKVTVKAVDGKTTVSGQVVFEFTVAKTPWYKTVWFLTLVAVVVVAAVAGGVFFFVKKNKKNK</sequence>
<dbReference type="AlphaFoldDB" id="Q1MXF1"/>
<proteinExistence type="predicted"/>
<organism evidence="3">
    <name type="scientific">Onion yellows phytoplasma</name>
    <dbReference type="NCBI Taxonomy" id="100379"/>
    <lineage>
        <taxon>Bacteria</taxon>
        <taxon>Bacillati</taxon>
        <taxon>Mycoplasmatota</taxon>
        <taxon>Mollicutes</taxon>
        <taxon>Acholeplasmatales</taxon>
        <taxon>Acholeplasmataceae</taxon>
        <taxon>Candidatus Phytoplasma</taxon>
        <taxon>16SrI (Aster yellows group)</taxon>
    </lineage>
</organism>
<evidence type="ECO:0000313" key="3">
    <source>
        <dbReference type="EMBL" id="BAE93526.1"/>
    </source>
</evidence>
<protein>
    <submittedName>
        <fullName evidence="3">Antigenic membrane protein</fullName>
    </submittedName>
</protein>
<evidence type="ECO:0000256" key="2">
    <source>
        <dbReference type="SAM" id="SignalP"/>
    </source>
</evidence>
<feature type="signal peptide" evidence="2">
    <location>
        <begin position="1"/>
        <end position="32"/>
    </location>
</feature>
<keyword evidence="1" id="KW-0472">Membrane</keyword>
<dbReference type="Pfam" id="PF15438">
    <property type="entry name" value="Phyto-Amp"/>
    <property type="match status" value="1"/>
</dbReference>
<reference evidence="3" key="1">
    <citation type="journal article" date="2006" name="J. Bacteriol.">
        <title>Positive selection acting on a surface membrane protein of the plant-pathogenic phytoplasmas.</title>
        <authorList>
            <person name="Kakizawa S."/>
            <person name="Oshima K."/>
            <person name="Jung H.Y."/>
            <person name="Suzuki S."/>
            <person name="Nishigawa H."/>
            <person name="Arashida R."/>
            <person name="Miyata S."/>
            <person name="Ugaki M."/>
            <person name="Kishino H."/>
            <person name="Namba S."/>
        </authorList>
    </citation>
    <scope>NUCLEOTIDE SEQUENCE</scope>
    <source>
        <strain evidence="3">OY-M</strain>
    </source>
</reference>
<feature type="transmembrane region" description="Helical" evidence="1">
    <location>
        <begin position="205"/>
        <end position="227"/>
    </location>
</feature>
<name>Q1MXF1_ONYPH</name>
<keyword evidence="2" id="KW-0732">Signal</keyword>
<feature type="chain" id="PRO_5004194405" evidence="2">
    <location>
        <begin position="33"/>
        <end position="234"/>
    </location>
</feature>
<dbReference type="EMBL" id="AB124807">
    <property type="protein sequence ID" value="BAE93526.1"/>
    <property type="molecule type" value="Genomic_DNA"/>
</dbReference>
<dbReference type="InterPro" id="IPR029216">
    <property type="entry name" value="Phyto-Amp"/>
</dbReference>
<accession>Q1MXF1</accession>
<evidence type="ECO:0000256" key="1">
    <source>
        <dbReference type="SAM" id="Phobius"/>
    </source>
</evidence>
<keyword evidence="1" id="KW-1133">Transmembrane helix</keyword>
<gene>
    <name evidence="3" type="primary">amp</name>
</gene>
<keyword evidence="1" id="KW-0812">Transmembrane</keyword>